<evidence type="ECO:0000256" key="2">
    <source>
        <dbReference type="ARBA" id="ARBA00022603"/>
    </source>
</evidence>
<protein>
    <submittedName>
        <fullName evidence="6">Methyl transferase</fullName>
    </submittedName>
</protein>
<evidence type="ECO:0000256" key="3">
    <source>
        <dbReference type="ARBA" id="ARBA00022679"/>
    </source>
</evidence>
<organism evidence="6 7">
    <name type="scientific">uncultured archaeal virus</name>
    <dbReference type="NCBI Taxonomy" id="1960247"/>
    <lineage>
        <taxon>Viruses</taxon>
        <taxon>environmental samples</taxon>
    </lineage>
</organism>
<name>A0ABM9HVF5_9VIRU</name>
<dbReference type="PANTHER" id="PTHR13370">
    <property type="entry name" value="RNA METHYLASE-RELATED"/>
    <property type="match status" value="1"/>
</dbReference>
<reference evidence="6" key="1">
    <citation type="submission" date="2022-10" db="EMBL/GenBank/DDBJ databases">
        <authorList>
            <person name="Bize A."/>
        </authorList>
    </citation>
    <scope>NUCLEOTIDE SEQUENCE [LARGE SCALE GENOMIC DNA]</scope>
</reference>
<keyword evidence="2" id="KW-0489">Methyltransferase</keyword>
<keyword evidence="3 6" id="KW-0808">Transferase</keyword>
<accession>A0ABM9HVF5</accession>
<evidence type="ECO:0000256" key="4">
    <source>
        <dbReference type="ARBA" id="ARBA00022691"/>
    </source>
</evidence>
<dbReference type="PIRSF" id="PIRSF036758">
    <property type="entry name" value="Aden_M_ParB"/>
    <property type="match status" value="1"/>
</dbReference>
<dbReference type="SUPFAM" id="SSF53335">
    <property type="entry name" value="S-adenosyl-L-methionine-dependent methyltransferases"/>
    <property type="match status" value="1"/>
</dbReference>
<dbReference type="Proteomes" id="UP001531446">
    <property type="component" value="Segment"/>
</dbReference>
<dbReference type="PRINTS" id="PR00506">
    <property type="entry name" value="D21N6MTFRASE"/>
</dbReference>
<dbReference type="Gene3D" id="3.40.50.150">
    <property type="entry name" value="Vaccinia Virus protein VP39"/>
    <property type="match status" value="1"/>
</dbReference>
<dbReference type="InterPro" id="IPR002295">
    <property type="entry name" value="N4/N6-MTase_EcoPI_Mod-like"/>
</dbReference>
<evidence type="ECO:0000259" key="5">
    <source>
        <dbReference type="Pfam" id="PF01555"/>
    </source>
</evidence>
<keyword evidence="4" id="KW-0949">S-adenosyl-L-methionine</keyword>
<dbReference type="PANTHER" id="PTHR13370:SF3">
    <property type="entry name" value="TRNA (GUANINE(10)-N2)-METHYLTRANSFERASE HOMOLOG"/>
    <property type="match status" value="1"/>
</dbReference>
<evidence type="ECO:0000256" key="1">
    <source>
        <dbReference type="ARBA" id="ARBA00006594"/>
    </source>
</evidence>
<dbReference type="Pfam" id="PF01555">
    <property type="entry name" value="N6_N4_Mtase"/>
    <property type="match status" value="1"/>
</dbReference>
<evidence type="ECO:0000313" key="7">
    <source>
        <dbReference type="Proteomes" id="UP001531446"/>
    </source>
</evidence>
<proteinExistence type="inferred from homology"/>
<gene>
    <name evidence="6" type="ORF">CTG158_LOCUS4</name>
</gene>
<dbReference type="InterPro" id="IPR002941">
    <property type="entry name" value="DNA_methylase_N4/N6"/>
</dbReference>
<dbReference type="InterPro" id="IPR015840">
    <property type="entry name" value="DNA_MeTrfase_ParB"/>
</dbReference>
<keyword evidence="7" id="KW-1185">Reference proteome</keyword>
<dbReference type="InterPro" id="IPR029063">
    <property type="entry name" value="SAM-dependent_MTases_sf"/>
</dbReference>
<dbReference type="PROSITE" id="PS00092">
    <property type="entry name" value="N6_MTASE"/>
    <property type="match status" value="1"/>
</dbReference>
<sequence length="436" mass="49678">MITSPPIIEKDLKELKRDPDNSRQVMKEAAPEQYRALGNITDSFGLVDPIIYRVKDGLIIGGHQRSDLYIEKGKTKGYSIELGDIAWWFYETDIKLKTDEDATALNLALNKITGLWDEAKLKLNIQKLQLKNYRLDLTGFTKPELEALSQPPQLKEKDPVEDDPDIDIEKIECQVKPGQVWKLGNHQLCCGDSTKKDDLTALMGVEIADMIFTDPPYNVDYDPEARESYFSPERKKKPLGKIDNDKKSPEDFRKFLDQAYSNMNTHLKPGGGIYICHADSEGHHFRNAFIAQPWYLASCLIWKKTVLVFGRSDYHWMHEPILYGWKEGAKHIWTGDRKQTTIIELPTDHYNKAQSDTNGKYLHPTQKPVSLAGVAMKNSSSPGDIILDPFGGSGSTIIAAEQLNRRAYLMEFTPLFCDVIIHRWEQFTGKKAEQVT</sequence>
<comment type="similarity">
    <text evidence="1">Belongs to the N(4)/N(6)-methyltransferase family.</text>
</comment>
<dbReference type="GO" id="GO:0016740">
    <property type="term" value="F:transferase activity"/>
    <property type="evidence" value="ECO:0007669"/>
    <property type="project" value="UniProtKB-KW"/>
</dbReference>
<dbReference type="EMBL" id="OX365879">
    <property type="protein sequence ID" value="CAI4043368.1"/>
    <property type="molecule type" value="Genomic_DNA"/>
</dbReference>
<feature type="domain" description="DNA methylase N-4/N-6" evidence="5">
    <location>
        <begin position="209"/>
        <end position="420"/>
    </location>
</feature>
<evidence type="ECO:0000313" key="6">
    <source>
        <dbReference type="EMBL" id="CAI4043368.1"/>
    </source>
</evidence>
<dbReference type="InterPro" id="IPR002052">
    <property type="entry name" value="DNA_methylase_N6_adenine_CS"/>
</dbReference>